<feature type="transmembrane region" description="Helical" evidence="1">
    <location>
        <begin position="91"/>
        <end position="109"/>
    </location>
</feature>
<comment type="caution">
    <text evidence="2">The sequence shown here is derived from an EMBL/GenBank/DDBJ whole genome shotgun (WGS) entry which is preliminary data.</text>
</comment>
<evidence type="ECO:0008006" key="4">
    <source>
        <dbReference type="Google" id="ProtNLM"/>
    </source>
</evidence>
<keyword evidence="1" id="KW-0472">Membrane</keyword>
<dbReference type="Proteomes" id="UP001516061">
    <property type="component" value="Unassembled WGS sequence"/>
</dbReference>
<evidence type="ECO:0000256" key="1">
    <source>
        <dbReference type="SAM" id="Phobius"/>
    </source>
</evidence>
<protein>
    <recommendedName>
        <fullName evidence="4">DUF454 domain-containing protein</fullName>
    </recommendedName>
</protein>
<keyword evidence="3" id="KW-1185">Reference proteome</keyword>
<dbReference type="Pfam" id="PF04304">
    <property type="entry name" value="DUF454"/>
    <property type="match status" value="1"/>
</dbReference>
<evidence type="ECO:0000313" key="2">
    <source>
        <dbReference type="EMBL" id="NRT58504.1"/>
    </source>
</evidence>
<keyword evidence="1" id="KW-0812">Transmembrane</keyword>
<evidence type="ECO:0000313" key="3">
    <source>
        <dbReference type="Proteomes" id="UP001516061"/>
    </source>
</evidence>
<organism evidence="2 3">
    <name type="scientific">Sphaerotilus uruguayifluvii</name>
    <dbReference type="NCBI Taxonomy" id="2735897"/>
    <lineage>
        <taxon>Bacteria</taxon>
        <taxon>Pseudomonadati</taxon>
        <taxon>Pseudomonadota</taxon>
        <taxon>Betaproteobacteria</taxon>
        <taxon>Burkholderiales</taxon>
        <taxon>Sphaerotilaceae</taxon>
        <taxon>Sphaerotilus</taxon>
    </lineage>
</organism>
<dbReference type="InterPro" id="IPR007401">
    <property type="entry name" value="DUF454"/>
</dbReference>
<dbReference type="PANTHER" id="PTHR35813:SF1">
    <property type="entry name" value="INNER MEMBRANE PROTEIN YBAN"/>
    <property type="match status" value="1"/>
</dbReference>
<feature type="transmembrane region" description="Helical" evidence="1">
    <location>
        <begin position="22"/>
        <end position="44"/>
    </location>
</feature>
<reference evidence="2 3" key="1">
    <citation type="submission" date="2020-05" db="EMBL/GenBank/DDBJ databases">
        <title>Genomic Encyclopedia of Type Strains, Phase IV (KMG-V): Genome sequencing to study the core and pangenomes of soil and plant-associated prokaryotes.</title>
        <authorList>
            <person name="Whitman W."/>
        </authorList>
    </citation>
    <scope>NUCLEOTIDE SEQUENCE [LARGE SCALE GENOMIC DNA]</scope>
    <source>
        <strain evidence="2 3">C29</strain>
    </source>
</reference>
<name>A0ABX2G882_9BURK</name>
<keyword evidence="1" id="KW-1133">Transmembrane helix</keyword>
<proteinExistence type="predicted"/>
<accession>A0ABX2G882</accession>
<sequence>MNPTTNETGEVELPRRPTWVRALWLAAGLTALLLGVIGIFLPLLPTTPFVLLAAACFSRGSTRCERWLLSHRTFGPMVRDWRRHRAIPRRARWLAFAMMAIGSAVAAGSMPRLQWLPAACCALVALWMARLPAREDLPAQDSSGNSGSV</sequence>
<dbReference type="EMBL" id="JABSNM010000031">
    <property type="protein sequence ID" value="NRT58504.1"/>
    <property type="molecule type" value="Genomic_DNA"/>
</dbReference>
<gene>
    <name evidence="2" type="ORF">HNQ01_004272</name>
</gene>
<dbReference type="PANTHER" id="PTHR35813">
    <property type="entry name" value="INNER MEMBRANE PROTEIN YBAN"/>
    <property type="match status" value="1"/>
</dbReference>